<evidence type="ECO:0000256" key="7">
    <source>
        <dbReference type="PROSITE-ProRule" id="PRU00169"/>
    </source>
</evidence>
<feature type="modified residue" description="4-aspartylphosphate" evidence="7">
    <location>
        <position position="58"/>
    </location>
</feature>
<feature type="domain" description="Guanylate cyclase" evidence="9">
    <location>
        <begin position="172"/>
        <end position="295"/>
    </location>
</feature>
<evidence type="ECO:0000256" key="4">
    <source>
        <dbReference type="ARBA" id="ARBA00022989"/>
    </source>
</evidence>
<dbReference type="PANTHER" id="PTHR11920:SF335">
    <property type="entry name" value="GUANYLATE CYCLASE"/>
    <property type="match status" value="1"/>
</dbReference>
<dbReference type="InterPro" id="IPR029787">
    <property type="entry name" value="Nucleotide_cyclase"/>
</dbReference>
<dbReference type="PROSITE" id="PS50110">
    <property type="entry name" value="RESPONSE_REGULATORY"/>
    <property type="match status" value="1"/>
</dbReference>
<dbReference type="SUPFAM" id="SSF55073">
    <property type="entry name" value="Nucleotide cyclase"/>
    <property type="match status" value="1"/>
</dbReference>
<keyword evidence="6" id="KW-0456">Lyase</keyword>
<evidence type="ECO:0008006" key="12">
    <source>
        <dbReference type="Google" id="ProtNLM"/>
    </source>
</evidence>
<feature type="domain" description="Response regulatory" evidence="8">
    <location>
        <begin position="8"/>
        <end position="125"/>
    </location>
</feature>
<comment type="caution">
    <text evidence="10">The sequence shown here is derived from an EMBL/GenBank/DDBJ whole genome shotgun (WGS) entry which is preliminary data.</text>
</comment>
<dbReference type="GO" id="GO:0016020">
    <property type="term" value="C:membrane"/>
    <property type="evidence" value="ECO:0007669"/>
    <property type="project" value="UniProtKB-SubCell"/>
</dbReference>
<gene>
    <name evidence="10" type="ORF">A6A05_17760</name>
</gene>
<dbReference type="Gene3D" id="3.40.50.2300">
    <property type="match status" value="1"/>
</dbReference>
<evidence type="ECO:0000256" key="5">
    <source>
        <dbReference type="ARBA" id="ARBA00023136"/>
    </source>
</evidence>
<keyword evidence="4" id="KW-1133">Transmembrane helix</keyword>
<protein>
    <recommendedName>
        <fullName evidence="12">Guanylate cyclase</fullName>
    </recommendedName>
</protein>
<evidence type="ECO:0000259" key="8">
    <source>
        <dbReference type="PROSITE" id="PS50110"/>
    </source>
</evidence>
<dbReference type="Pfam" id="PF00072">
    <property type="entry name" value="Response_reg"/>
    <property type="match status" value="1"/>
</dbReference>
<dbReference type="GO" id="GO:0004016">
    <property type="term" value="F:adenylate cyclase activity"/>
    <property type="evidence" value="ECO:0007669"/>
    <property type="project" value="UniProtKB-ARBA"/>
</dbReference>
<dbReference type="Gene3D" id="3.30.70.1230">
    <property type="entry name" value="Nucleotide cyclase"/>
    <property type="match status" value="1"/>
</dbReference>
<name>A0A178M876_9PROT</name>
<sequence>MAQDPRQTVLVVDDTPENIDVITSVLRGRYRLKVANSGERALHLAAADGGRPDLILLDVMMAGMDGYEVCRRLKADPATAAIPVIFLTALTDVDAEAQGFAVGAVDYIHKPFSAPIVSARVQTHLALRDATHQADLARHKADALLEVVLPSAAAEEIRATGQVAPRRYEDVAVLFCDIANFTAYCDRHQPEDVLKRLNAVFMRLEEIAEAHGIEKIKTIGDCFMGAGNLLIRHSDPASAAVRCGLEMVAAVTEVAEDWATRVGIHLGPVVGGVAGTARYQFDIWGDTVNLASRMGAVGAPGHVVVTRAAWSALIDRFDGFSLDLRQIKGKGLVAAYQVTGLKPSPPETAQPSPY</sequence>
<dbReference type="PANTHER" id="PTHR11920">
    <property type="entry name" value="GUANYLYL CYCLASE"/>
    <property type="match status" value="1"/>
</dbReference>
<reference evidence="10 11" key="1">
    <citation type="submission" date="2016-04" db="EMBL/GenBank/DDBJ databases">
        <title>Draft genome sequence of freshwater magnetotactic bacteria Magnetospirillum marisnigri SP-1 and Magnetospirillum moscoviense BB-1.</title>
        <authorList>
            <person name="Koziaeva V."/>
            <person name="Dziuba M.V."/>
            <person name="Ivanov T.M."/>
            <person name="Kuznetsov B."/>
            <person name="Grouzdev D.S."/>
        </authorList>
    </citation>
    <scope>NUCLEOTIDE SEQUENCE [LARGE SCALE GENOMIC DNA]</scope>
    <source>
        <strain evidence="10 11">BB-1</strain>
    </source>
</reference>
<dbReference type="OrthoDB" id="315417at2"/>
<dbReference type="RefSeq" id="WP_068504691.1">
    <property type="nucleotide sequence ID" value="NZ_LWQU01000202.1"/>
</dbReference>
<evidence type="ECO:0000313" key="11">
    <source>
        <dbReference type="Proteomes" id="UP000078543"/>
    </source>
</evidence>
<dbReference type="SMART" id="SM00448">
    <property type="entry name" value="REC"/>
    <property type="match status" value="1"/>
</dbReference>
<dbReference type="CDD" id="cd07302">
    <property type="entry name" value="CHD"/>
    <property type="match status" value="1"/>
</dbReference>
<keyword evidence="2" id="KW-0812">Transmembrane</keyword>
<dbReference type="AlphaFoldDB" id="A0A178M876"/>
<evidence type="ECO:0000259" key="9">
    <source>
        <dbReference type="PROSITE" id="PS50125"/>
    </source>
</evidence>
<dbReference type="InterPro" id="IPR011006">
    <property type="entry name" value="CheY-like_superfamily"/>
</dbReference>
<keyword evidence="3" id="KW-0547">Nucleotide-binding</keyword>
<evidence type="ECO:0000313" key="10">
    <source>
        <dbReference type="EMBL" id="OAN44094.1"/>
    </source>
</evidence>
<dbReference type="SUPFAM" id="SSF52172">
    <property type="entry name" value="CheY-like"/>
    <property type="match status" value="1"/>
</dbReference>
<keyword evidence="7" id="KW-0597">Phosphoprotein</keyword>
<dbReference type="InterPro" id="IPR050401">
    <property type="entry name" value="Cyclic_nucleotide_synthase"/>
</dbReference>
<dbReference type="SMART" id="SM00044">
    <property type="entry name" value="CYCc"/>
    <property type="match status" value="1"/>
</dbReference>
<dbReference type="STRING" id="1437059.A6A05_17760"/>
<dbReference type="Pfam" id="PF00211">
    <property type="entry name" value="Guanylate_cyc"/>
    <property type="match status" value="1"/>
</dbReference>
<dbReference type="GO" id="GO:0000166">
    <property type="term" value="F:nucleotide binding"/>
    <property type="evidence" value="ECO:0007669"/>
    <property type="project" value="UniProtKB-KW"/>
</dbReference>
<keyword evidence="5" id="KW-0472">Membrane</keyword>
<dbReference type="InterPro" id="IPR001054">
    <property type="entry name" value="A/G_cyclase"/>
</dbReference>
<dbReference type="GO" id="GO:0009190">
    <property type="term" value="P:cyclic nucleotide biosynthetic process"/>
    <property type="evidence" value="ECO:0007669"/>
    <property type="project" value="InterPro"/>
</dbReference>
<organism evidence="10 11">
    <name type="scientific">Magnetospirillum moscoviense</name>
    <dbReference type="NCBI Taxonomy" id="1437059"/>
    <lineage>
        <taxon>Bacteria</taxon>
        <taxon>Pseudomonadati</taxon>
        <taxon>Pseudomonadota</taxon>
        <taxon>Alphaproteobacteria</taxon>
        <taxon>Rhodospirillales</taxon>
        <taxon>Rhodospirillaceae</taxon>
        <taxon>Magnetospirillum</taxon>
    </lineage>
</organism>
<evidence type="ECO:0000256" key="6">
    <source>
        <dbReference type="ARBA" id="ARBA00023239"/>
    </source>
</evidence>
<dbReference type="CDD" id="cd19920">
    <property type="entry name" value="REC_PA4781-like"/>
    <property type="match status" value="1"/>
</dbReference>
<comment type="subcellular location">
    <subcellularLocation>
        <location evidence="1">Membrane</location>
    </subcellularLocation>
</comment>
<dbReference type="EMBL" id="LWQU01000202">
    <property type="protein sequence ID" value="OAN44094.1"/>
    <property type="molecule type" value="Genomic_DNA"/>
</dbReference>
<dbReference type="GO" id="GO:0000160">
    <property type="term" value="P:phosphorelay signal transduction system"/>
    <property type="evidence" value="ECO:0007669"/>
    <property type="project" value="InterPro"/>
</dbReference>
<dbReference type="InterPro" id="IPR001789">
    <property type="entry name" value="Sig_transdc_resp-reg_receiver"/>
</dbReference>
<dbReference type="PROSITE" id="PS50125">
    <property type="entry name" value="GUANYLATE_CYCLASE_2"/>
    <property type="match status" value="1"/>
</dbReference>
<evidence type="ECO:0000256" key="3">
    <source>
        <dbReference type="ARBA" id="ARBA00022741"/>
    </source>
</evidence>
<keyword evidence="11" id="KW-1185">Reference proteome</keyword>
<dbReference type="Proteomes" id="UP000078543">
    <property type="component" value="Unassembled WGS sequence"/>
</dbReference>
<evidence type="ECO:0000256" key="2">
    <source>
        <dbReference type="ARBA" id="ARBA00022692"/>
    </source>
</evidence>
<proteinExistence type="predicted"/>
<evidence type="ECO:0000256" key="1">
    <source>
        <dbReference type="ARBA" id="ARBA00004370"/>
    </source>
</evidence>
<accession>A0A178M876</accession>